<dbReference type="EMBL" id="CALNXJ010000199">
    <property type="protein sequence ID" value="CAH3169100.1"/>
    <property type="molecule type" value="Genomic_DNA"/>
</dbReference>
<dbReference type="AlphaFoldDB" id="A0AAU9Y436"/>
<keyword evidence="2" id="KW-1185">Reference proteome</keyword>
<organism evidence="1 2">
    <name type="scientific">Pocillopora meandrina</name>
    <dbReference type="NCBI Taxonomy" id="46732"/>
    <lineage>
        <taxon>Eukaryota</taxon>
        <taxon>Metazoa</taxon>
        <taxon>Cnidaria</taxon>
        <taxon>Anthozoa</taxon>
        <taxon>Hexacorallia</taxon>
        <taxon>Scleractinia</taxon>
        <taxon>Astrocoeniina</taxon>
        <taxon>Pocilloporidae</taxon>
        <taxon>Pocillopora</taxon>
    </lineage>
</organism>
<gene>
    <name evidence="1" type="ORF">PMEA_00010025</name>
</gene>
<dbReference type="PANTHER" id="PTHR36981:SF1">
    <property type="entry name" value="P2X PURINORECEPTOR 7 INTRACELLULAR DOMAIN-CONTAINING PROTEIN"/>
    <property type="match status" value="1"/>
</dbReference>
<proteinExistence type="predicted"/>
<name>A0AAU9Y436_9CNID</name>
<evidence type="ECO:0000313" key="1">
    <source>
        <dbReference type="EMBL" id="CAH3169100.1"/>
    </source>
</evidence>
<dbReference type="Proteomes" id="UP001159428">
    <property type="component" value="Unassembled WGS sequence"/>
</dbReference>
<comment type="caution">
    <text evidence="1">The sequence shown here is derived from an EMBL/GenBank/DDBJ whole genome shotgun (WGS) entry which is preliminary data.</text>
</comment>
<reference evidence="1 2" key="1">
    <citation type="submission" date="2022-05" db="EMBL/GenBank/DDBJ databases">
        <authorList>
            <consortium name="Genoscope - CEA"/>
            <person name="William W."/>
        </authorList>
    </citation>
    <scope>NUCLEOTIDE SEQUENCE [LARGE SCALE GENOMIC DNA]</scope>
</reference>
<sequence length="145" mass="16733">MKNKQILMDLPRVNASSVILKCWSVPSSFDVSNSSAKLMFDGSIERINCITKHEDLNAITNRAVLLQVAPLLRRQYGGTYRRRSGGSENEFIRAVAYRWTTRWLCGYIGWENRQPLPACVYHSVRKKYNTQQHRGYANVQDGKEH</sequence>
<protein>
    <submittedName>
        <fullName evidence="1">Uncharacterized protein</fullName>
    </submittedName>
</protein>
<evidence type="ECO:0000313" key="2">
    <source>
        <dbReference type="Proteomes" id="UP001159428"/>
    </source>
</evidence>
<dbReference type="PANTHER" id="PTHR36981">
    <property type="entry name" value="ZGC:195170"/>
    <property type="match status" value="1"/>
</dbReference>
<accession>A0AAU9Y436</accession>